<keyword evidence="2" id="KW-1185">Reference proteome</keyword>
<reference evidence="1" key="1">
    <citation type="journal article" date="2023" name="DNA Res.">
        <title>Chromosome-level genome assembly of Phrynocephalus forsythii using third-generation DNA sequencing and Hi-C analysis.</title>
        <authorList>
            <person name="Qi Y."/>
            <person name="Zhao W."/>
            <person name="Zhao Y."/>
            <person name="Niu C."/>
            <person name="Cao S."/>
            <person name="Zhang Y."/>
        </authorList>
    </citation>
    <scope>NUCLEOTIDE SEQUENCE</scope>
    <source>
        <tissue evidence="1">Muscle</tissue>
    </source>
</reference>
<evidence type="ECO:0000313" key="1">
    <source>
        <dbReference type="EMBL" id="KAJ7332051.1"/>
    </source>
</evidence>
<protein>
    <submittedName>
        <fullName evidence="1">Uncharacterized protein</fullName>
    </submittedName>
</protein>
<sequence>MFGVLLWLEEWTELAAHSSSLYLLIIRVIFVAHGKAEKEKCTLKETRLQSVSSFCM</sequence>
<organism evidence="1 2">
    <name type="scientific">Phrynocephalus forsythii</name>
    <dbReference type="NCBI Taxonomy" id="171643"/>
    <lineage>
        <taxon>Eukaryota</taxon>
        <taxon>Metazoa</taxon>
        <taxon>Chordata</taxon>
        <taxon>Craniata</taxon>
        <taxon>Vertebrata</taxon>
        <taxon>Euteleostomi</taxon>
        <taxon>Lepidosauria</taxon>
        <taxon>Squamata</taxon>
        <taxon>Bifurcata</taxon>
        <taxon>Unidentata</taxon>
        <taxon>Episquamata</taxon>
        <taxon>Toxicofera</taxon>
        <taxon>Iguania</taxon>
        <taxon>Acrodonta</taxon>
        <taxon>Agamidae</taxon>
        <taxon>Agaminae</taxon>
        <taxon>Phrynocephalus</taxon>
    </lineage>
</organism>
<evidence type="ECO:0000313" key="2">
    <source>
        <dbReference type="Proteomes" id="UP001142489"/>
    </source>
</evidence>
<comment type="caution">
    <text evidence="1">The sequence shown here is derived from an EMBL/GenBank/DDBJ whole genome shotgun (WGS) entry which is preliminary data.</text>
</comment>
<gene>
    <name evidence="1" type="ORF">JRQ81_014231</name>
</gene>
<dbReference type="AlphaFoldDB" id="A0A9Q0XX96"/>
<name>A0A9Q0XX96_9SAUR</name>
<accession>A0A9Q0XX96</accession>
<proteinExistence type="predicted"/>
<dbReference type="EMBL" id="JAPFRF010000005">
    <property type="protein sequence ID" value="KAJ7332051.1"/>
    <property type="molecule type" value="Genomic_DNA"/>
</dbReference>
<dbReference type="Proteomes" id="UP001142489">
    <property type="component" value="Unassembled WGS sequence"/>
</dbReference>